<proteinExistence type="predicted"/>
<name>A0A0F9A3W5_9ZZZZ</name>
<gene>
    <name evidence="1" type="ORF">LCGC14_2895180</name>
</gene>
<feature type="non-terminal residue" evidence="1">
    <location>
        <position position="1"/>
    </location>
</feature>
<accession>A0A0F9A3W5</accession>
<protein>
    <submittedName>
        <fullName evidence="1">Uncharacterized protein</fullName>
    </submittedName>
</protein>
<dbReference type="EMBL" id="LAZR01056843">
    <property type="protein sequence ID" value="KKK73304.1"/>
    <property type="molecule type" value="Genomic_DNA"/>
</dbReference>
<sequence length="201" mass="21762">ATVWALVERNGVWRLEELTFNSGDRHAIDSWVFKDIGTTGIITGLDHLNDQLVSIVIQAIDPASGDSSHFIVADRTVESGSITLAESAAFGQKAYVGLKYTNSFQLLSRDGVSQMGTSQSTTRRWHKMFLRLDDSAIPLVEGQPAKDRSPATPMGLGERFISGDTEVVNLGTGEGDLIISQNKPLISEVVAVFGKLTAKEI</sequence>
<comment type="caution">
    <text evidence="1">The sequence shown here is derived from an EMBL/GenBank/DDBJ whole genome shotgun (WGS) entry which is preliminary data.</text>
</comment>
<evidence type="ECO:0000313" key="1">
    <source>
        <dbReference type="EMBL" id="KKK73304.1"/>
    </source>
</evidence>
<organism evidence="1">
    <name type="scientific">marine sediment metagenome</name>
    <dbReference type="NCBI Taxonomy" id="412755"/>
    <lineage>
        <taxon>unclassified sequences</taxon>
        <taxon>metagenomes</taxon>
        <taxon>ecological metagenomes</taxon>
    </lineage>
</organism>
<reference evidence="1" key="1">
    <citation type="journal article" date="2015" name="Nature">
        <title>Complex archaea that bridge the gap between prokaryotes and eukaryotes.</title>
        <authorList>
            <person name="Spang A."/>
            <person name="Saw J.H."/>
            <person name="Jorgensen S.L."/>
            <person name="Zaremba-Niedzwiedzka K."/>
            <person name="Martijn J."/>
            <person name="Lind A.E."/>
            <person name="van Eijk R."/>
            <person name="Schleper C."/>
            <person name="Guy L."/>
            <person name="Ettema T.J."/>
        </authorList>
    </citation>
    <scope>NUCLEOTIDE SEQUENCE</scope>
</reference>
<dbReference type="AlphaFoldDB" id="A0A0F9A3W5"/>